<name>A0A0W0VED9_9GAMM</name>
<protein>
    <submittedName>
        <fullName evidence="1">Uncharacterized protein</fullName>
    </submittedName>
</protein>
<organism evidence="1 2">
    <name type="scientific">Legionella jordanis</name>
    <dbReference type="NCBI Taxonomy" id="456"/>
    <lineage>
        <taxon>Bacteria</taxon>
        <taxon>Pseudomonadati</taxon>
        <taxon>Pseudomonadota</taxon>
        <taxon>Gammaproteobacteria</taxon>
        <taxon>Legionellales</taxon>
        <taxon>Legionellaceae</taxon>
        <taxon>Legionella</taxon>
    </lineage>
</organism>
<gene>
    <name evidence="1" type="ORF">Ljor_2762</name>
</gene>
<proteinExistence type="predicted"/>
<sequence length="76" mass="8450">MLDEALNTIISAILLGARAFNIFAEGLPFQHVLCFVFTQGRNTDVNEDNYKQNPRGFGFKELDEDFHGGISNATIS</sequence>
<dbReference type="STRING" id="456.Ljor_2762"/>
<evidence type="ECO:0000313" key="1">
    <source>
        <dbReference type="EMBL" id="KTD18456.1"/>
    </source>
</evidence>
<dbReference type="EMBL" id="LNYJ01000011">
    <property type="protein sequence ID" value="KTD18456.1"/>
    <property type="molecule type" value="Genomic_DNA"/>
</dbReference>
<accession>A0A0W0VED9</accession>
<reference evidence="1 2" key="1">
    <citation type="submission" date="2015-11" db="EMBL/GenBank/DDBJ databases">
        <title>Genomic analysis of 38 Legionella species identifies large and diverse effector repertoires.</title>
        <authorList>
            <person name="Burstein D."/>
            <person name="Amaro F."/>
            <person name="Zusman T."/>
            <person name="Lifshitz Z."/>
            <person name="Cohen O."/>
            <person name="Gilbert J.A."/>
            <person name="Pupko T."/>
            <person name="Shuman H.A."/>
            <person name="Segal G."/>
        </authorList>
    </citation>
    <scope>NUCLEOTIDE SEQUENCE [LARGE SCALE GENOMIC DNA]</scope>
    <source>
        <strain evidence="1 2">BL-540</strain>
    </source>
</reference>
<dbReference type="AlphaFoldDB" id="A0A0W0VED9"/>
<evidence type="ECO:0000313" key="2">
    <source>
        <dbReference type="Proteomes" id="UP000055035"/>
    </source>
</evidence>
<keyword evidence="2" id="KW-1185">Reference proteome</keyword>
<dbReference type="Proteomes" id="UP000055035">
    <property type="component" value="Unassembled WGS sequence"/>
</dbReference>
<comment type="caution">
    <text evidence="1">The sequence shown here is derived from an EMBL/GenBank/DDBJ whole genome shotgun (WGS) entry which is preliminary data.</text>
</comment>
<dbReference type="RefSeq" id="WP_058472116.1">
    <property type="nucleotide sequence ID" value="NZ_LR134383.1"/>
</dbReference>
<dbReference type="PATRIC" id="fig|456.5.peg.2959"/>